<dbReference type="InterPro" id="IPR023772">
    <property type="entry name" value="DNA-bd_HTH_TetR-type_CS"/>
</dbReference>
<dbReference type="PRINTS" id="PR00455">
    <property type="entry name" value="HTHTETR"/>
</dbReference>
<evidence type="ECO:0000256" key="2">
    <source>
        <dbReference type="PROSITE-ProRule" id="PRU00335"/>
    </source>
</evidence>
<evidence type="ECO:0000313" key="4">
    <source>
        <dbReference type="EMBL" id="OPA79466.1"/>
    </source>
</evidence>
<accession>A0A1T2XID0</accession>
<organism evidence="4 5">
    <name type="scientific">Paenibacillus selenitireducens</name>
    <dbReference type="NCBI Taxonomy" id="1324314"/>
    <lineage>
        <taxon>Bacteria</taxon>
        <taxon>Bacillati</taxon>
        <taxon>Bacillota</taxon>
        <taxon>Bacilli</taxon>
        <taxon>Bacillales</taxon>
        <taxon>Paenibacillaceae</taxon>
        <taxon>Paenibacillus</taxon>
    </lineage>
</organism>
<dbReference type="Gene3D" id="1.10.357.10">
    <property type="entry name" value="Tetracycline Repressor, domain 2"/>
    <property type="match status" value="1"/>
</dbReference>
<feature type="DNA-binding region" description="H-T-H motif" evidence="2">
    <location>
        <begin position="20"/>
        <end position="39"/>
    </location>
</feature>
<keyword evidence="1 2" id="KW-0238">DNA-binding</keyword>
<dbReference type="SUPFAM" id="SSF46689">
    <property type="entry name" value="Homeodomain-like"/>
    <property type="match status" value="1"/>
</dbReference>
<keyword evidence="5" id="KW-1185">Reference proteome</keyword>
<dbReference type="Pfam" id="PF00440">
    <property type="entry name" value="TetR_N"/>
    <property type="match status" value="1"/>
</dbReference>
<reference evidence="4 5" key="1">
    <citation type="submission" date="2017-01" db="EMBL/GenBank/DDBJ databases">
        <title>Genome analysis of Paenibacillus selenitrireducens ES3-24.</title>
        <authorList>
            <person name="Xu D."/>
            <person name="Yao R."/>
            <person name="Zheng S."/>
        </authorList>
    </citation>
    <scope>NUCLEOTIDE SEQUENCE [LARGE SCALE GENOMIC DNA]</scope>
    <source>
        <strain evidence="4 5">ES3-24</strain>
    </source>
</reference>
<feature type="domain" description="HTH tetR-type" evidence="3">
    <location>
        <begin position="1"/>
        <end position="57"/>
    </location>
</feature>
<name>A0A1T2XID0_9BACL</name>
<evidence type="ECO:0000313" key="5">
    <source>
        <dbReference type="Proteomes" id="UP000190188"/>
    </source>
</evidence>
<comment type="caution">
    <text evidence="4">The sequence shown here is derived from an EMBL/GenBank/DDBJ whole genome shotgun (WGS) entry which is preliminary data.</text>
</comment>
<dbReference type="GO" id="GO:0003677">
    <property type="term" value="F:DNA binding"/>
    <property type="evidence" value="ECO:0007669"/>
    <property type="project" value="UniProtKB-UniRule"/>
</dbReference>
<dbReference type="InterPro" id="IPR009057">
    <property type="entry name" value="Homeodomain-like_sf"/>
</dbReference>
<dbReference type="Proteomes" id="UP000190188">
    <property type="component" value="Unassembled WGS sequence"/>
</dbReference>
<gene>
    <name evidence="4" type="ORF">BVG16_10380</name>
</gene>
<dbReference type="PROSITE" id="PS50977">
    <property type="entry name" value="HTH_TETR_2"/>
    <property type="match status" value="1"/>
</dbReference>
<dbReference type="EMBL" id="MSZX01000003">
    <property type="protein sequence ID" value="OPA79466.1"/>
    <property type="molecule type" value="Genomic_DNA"/>
</dbReference>
<dbReference type="PANTHER" id="PTHR43479">
    <property type="entry name" value="ACREF/ENVCD OPERON REPRESSOR-RELATED"/>
    <property type="match status" value="1"/>
</dbReference>
<sequence>MHILEAAMKCFAQKGYHATSMQEIADSLKIAKGSLYFYFKSKEDVLVSAFKHYHGLMAHEIMIIAKDLRLSPRERLMKQFTLQMEQFMKHQDFIVMMLNEQAFQINEDMKRFMFTSKAEALYWYYNSILAIYGSDVEEYALDAATMIQAISGDYIGYMIFHRKKFDTEHLSTFFMHRLDDLVHGLIEKQQAPILSMDNMGAFMKCGKEGFDHEMTQVERELIALGQEIAELDTEVKIVEEITSCYQVLQQEWAKPEPQPMILKGLLAYLRSFRRPTLSKSLDVLESEI</sequence>
<dbReference type="AlphaFoldDB" id="A0A1T2XID0"/>
<evidence type="ECO:0000256" key="1">
    <source>
        <dbReference type="ARBA" id="ARBA00023125"/>
    </source>
</evidence>
<dbReference type="STRING" id="1324314.BVG16_10380"/>
<dbReference type="PROSITE" id="PS01081">
    <property type="entry name" value="HTH_TETR_1"/>
    <property type="match status" value="1"/>
</dbReference>
<dbReference type="InterPro" id="IPR001647">
    <property type="entry name" value="HTH_TetR"/>
</dbReference>
<evidence type="ECO:0000259" key="3">
    <source>
        <dbReference type="PROSITE" id="PS50977"/>
    </source>
</evidence>
<dbReference type="InterPro" id="IPR050624">
    <property type="entry name" value="HTH-type_Tx_Regulator"/>
</dbReference>
<dbReference type="PANTHER" id="PTHR43479:SF22">
    <property type="entry name" value="TRANSCRIPTIONAL REGULATOR, TETR FAMILY"/>
    <property type="match status" value="1"/>
</dbReference>
<proteinExistence type="predicted"/>
<protein>
    <recommendedName>
        <fullName evidence="3">HTH tetR-type domain-containing protein</fullName>
    </recommendedName>
</protein>